<name>A0A811T6Z4_9EURY</name>
<feature type="transmembrane region" description="Helical" evidence="7">
    <location>
        <begin position="21"/>
        <end position="41"/>
    </location>
</feature>
<evidence type="ECO:0000313" key="10">
    <source>
        <dbReference type="EMBL" id="CAD6493024.1"/>
    </source>
</evidence>
<reference evidence="10" key="1">
    <citation type="submission" date="2020-10" db="EMBL/GenBank/DDBJ databases">
        <authorList>
            <person name="Hahn C.J."/>
            <person name="Laso-Perez R."/>
            <person name="Vulcano F."/>
            <person name="Vaziourakis K.-M."/>
            <person name="Stokke R."/>
            <person name="Steen I.H."/>
            <person name="Teske A."/>
            <person name="Boetius A."/>
            <person name="Liebeke M."/>
            <person name="Amann R."/>
            <person name="Knittel K."/>
        </authorList>
    </citation>
    <scope>NUCLEOTIDE SEQUENCE</scope>
    <source>
        <strain evidence="10">Gfbio:e3339647-f889-4370-9287-4fb5cb688e4c:AG392D22_GoMArc1</strain>
    </source>
</reference>
<feature type="domain" description="ABC3 transporter permease C-terminal" evidence="8">
    <location>
        <begin position="288"/>
        <end position="400"/>
    </location>
</feature>
<feature type="transmembrane region" description="Helical" evidence="7">
    <location>
        <begin position="370"/>
        <end position="390"/>
    </location>
</feature>
<dbReference type="InterPro" id="IPR003838">
    <property type="entry name" value="ABC3_permease_C"/>
</dbReference>
<comment type="subcellular location">
    <subcellularLocation>
        <location evidence="1">Cell membrane</location>
        <topology evidence="1">Multi-pass membrane protein</topology>
    </subcellularLocation>
</comment>
<comment type="caution">
    <text evidence="10">The sequence shown here is derived from an EMBL/GenBank/DDBJ whole genome shotgun (WGS) entry which is preliminary data.</text>
</comment>
<dbReference type="InterPro" id="IPR025857">
    <property type="entry name" value="MacB_PCD"/>
</dbReference>
<evidence type="ECO:0000256" key="1">
    <source>
        <dbReference type="ARBA" id="ARBA00004651"/>
    </source>
</evidence>
<evidence type="ECO:0000256" key="3">
    <source>
        <dbReference type="ARBA" id="ARBA00022692"/>
    </source>
</evidence>
<evidence type="ECO:0000256" key="7">
    <source>
        <dbReference type="SAM" id="Phobius"/>
    </source>
</evidence>
<gene>
    <name evidence="10" type="ORF">EMLJLAPB_00424</name>
</gene>
<organism evidence="10 11">
    <name type="scientific">Candidatus Argoarchaeum ethanivorans</name>
    <dbReference type="NCBI Taxonomy" id="2608793"/>
    <lineage>
        <taxon>Archaea</taxon>
        <taxon>Methanobacteriati</taxon>
        <taxon>Methanobacteriota</taxon>
        <taxon>Stenosarchaea group</taxon>
        <taxon>Methanomicrobia</taxon>
        <taxon>Methanosarcinales</taxon>
        <taxon>Methanosarcinales incertae sedis</taxon>
        <taxon>GOM Arc I cluster</taxon>
        <taxon>Candidatus Argoarchaeum</taxon>
    </lineage>
</organism>
<dbReference type="GO" id="GO:0022857">
    <property type="term" value="F:transmembrane transporter activity"/>
    <property type="evidence" value="ECO:0007669"/>
    <property type="project" value="TreeGrafter"/>
</dbReference>
<dbReference type="AlphaFoldDB" id="A0A811T6Z4"/>
<protein>
    <submittedName>
        <fullName evidence="10">MacB-like periplasmic core domain protein</fullName>
    </submittedName>
</protein>
<evidence type="ECO:0000259" key="9">
    <source>
        <dbReference type="Pfam" id="PF12704"/>
    </source>
</evidence>
<dbReference type="GO" id="GO:0005886">
    <property type="term" value="C:plasma membrane"/>
    <property type="evidence" value="ECO:0007669"/>
    <property type="project" value="UniProtKB-SubCell"/>
</dbReference>
<evidence type="ECO:0000256" key="5">
    <source>
        <dbReference type="ARBA" id="ARBA00023136"/>
    </source>
</evidence>
<dbReference type="PANTHER" id="PTHR30572:SF4">
    <property type="entry name" value="ABC TRANSPORTER PERMEASE YTRF"/>
    <property type="match status" value="1"/>
</dbReference>
<dbReference type="PANTHER" id="PTHR30572">
    <property type="entry name" value="MEMBRANE COMPONENT OF TRANSPORTER-RELATED"/>
    <property type="match status" value="1"/>
</dbReference>
<dbReference type="Proteomes" id="UP000634805">
    <property type="component" value="Unassembled WGS sequence"/>
</dbReference>
<comment type="similarity">
    <text evidence="6">Belongs to the ABC-4 integral membrane protein family.</text>
</comment>
<evidence type="ECO:0000256" key="4">
    <source>
        <dbReference type="ARBA" id="ARBA00022989"/>
    </source>
</evidence>
<dbReference type="EMBL" id="CAJHIS010000008">
    <property type="protein sequence ID" value="CAD6493024.1"/>
    <property type="molecule type" value="Genomic_DNA"/>
</dbReference>
<evidence type="ECO:0000259" key="8">
    <source>
        <dbReference type="Pfam" id="PF02687"/>
    </source>
</evidence>
<keyword evidence="2" id="KW-1003">Cell membrane</keyword>
<dbReference type="Pfam" id="PF02687">
    <property type="entry name" value="FtsX"/>
    <property type="match status" value="1"/>
</dbReference>
<sequence length="407" mass="43902">MKLIDALEQVSISFKSNKFKTIMSSLGIIIGVIAIVVMLSVGEGLQEGVGEAFGEADLDVITVFPGGLPDTPGPGTGRFVYKKPAEFDDKDVHALENVHGVKTVSARNGGSMLVEFRNEERSISITAITATKEPDLLELVDKGRFFTDSDRSAIVIGSDIANKMFKVPLNPGMRMTLTNRNNDIEKEFTIVGILEEKEQISAFGGNTNMEILTTHHALKELLDVTKYSYSHILVTVGDQNQIEATAEKLEDSLERLHKDEAYTVFMMKSILEGIEKVLTMIKYGLGGIGAISLVVGGIGIVNVMMLTVHERIKEIGVMKAVGATRGDIQTLFMLESGLLGLVSGLIGITIGATISILISSLGDFPLKVSWTSLAIGLAFGMITTTVAGVYPANRAARLDPVEALRRE</sequence>
<proteinExistence type="inferred from homology"/>
<accession>A0A811T6Z4</accession>
<dbReference type="InterPro" id="IPR050250">
    <property type="entry name" value="Macrolide_Exporter_MacB"/>
</dbReference>
<keyword evidence="5 7" id="KW-0472">Membrane</keyword>
<feature type="transmembrane region" description="Helical" evidence="7">
    <location>
        <begin position="283"/>
        <end position="308"/>
    </location>
</feature>
<evidence type="ECO:0000256" key="6">
    <source>
        <dbReference type="ARBA" id="ARBA00038076"/>
    </source>
</evidence>
<keyword evidence="3 7" id="KW-0812">Transmembrane</keyword>
<feature type="domain" description="MacB-like periplasmic core" evidence="9">
    <location>
        <begin position="21"/>
        <end position="251"/>
    </location>
</feature>
<keyword evidence="4 7" id="KW-1133">Transmembrane helix</keyword>
<dbReference type="Pfam" id="PF12704">
    <property type="entry name" value="MacB_PCD"/>
    <property type="match status" value="1"/>
</dbReference>
<evidence type="ECO:0000313" key="11">
    <source>
        <dbReference type="Proteomes" id="UP000634805"/>
    </source>
</evidence>
<feature type="transmembrane region" description="Helical" evidence="7">
    <location>
        <begin position="338"/>
        <end position="358"/>
    </location>
</feature>
<evidence type="ECO:0000256" key="2">
    <source>
        <dbReference type="ARBA" id="ARBA00022475"/>
    </source>
</evidence>